<protein>
    <submittedName>
        <fullName evidence="3">Polymer-forming cytoskeletal protein</fullName>
    </submittedName>
</protein>
<comment type="similarity">
    <text evidence="1">Belongs to the bactofilin family.</text>
</comment>
<evidence type="ECO:0000313" key="4">
    <source>
        <dbReference type="Proteomes" id="UP000287447"/>
    </source>
</evidence>
<dbReference type="EMBL" id="SADE01000001">
    <property type="protein sequence ID" value="RVU38574.1"/>
    <property type="molecule type" value="Genomic_DNA"/>
</dbReference>
<proteinExistence type="inferred from homology"/>
<dbReference type="Pfam" id="PF04519">
    <property type="entry name" value="Bactofilin"/>
    <property type="match status" value="1"/>
</dbReference>
<dbReference type="Proteomes" id="UP000287447">
    <property type="component" value="Unassembled WGS sequence"/>
</dbReference>
<dbReference type="OrthoDB" id="5738271at2"/>
<dbReference type="AlphaFoldDB" id="A0A3S2Z9J4"/>
<keyword evidence="4" id="KW-1185">Reference proteome</keyword>
<dbReference type="RefSeq" id="WP_127763946.1">
    <property type="nucleotide sequence ID" value="NZ_SADE01000001.1"/>
</dbReference>
<organism evidence="3 4">
    <name type="scientific">Hwanghaeella grinnelliae</name>
    <dbReference type="NCBI Taxonomy" id="2500179"/>
    <lineage>
        <taxon>Bacteria</taxon>
        <taxon>Pseudomonadati</taxon>
        <taxon>Pseudomonadota</taxon>
        <taxon>Alphaproteobacteria</taxon>
        <taxon>Rhodospirillales</taxon>
        <taxon>Rhodospirillaceae</taxon>
        <taxon>Hwanghaeella</taxon>
    </lineage>
</organism>
<reference evidence="4" key="1">
    <citation type="submission" date="2019-01" db="EMBL/GenBank/DDBJ databases">
        <title>Gri0909 isolated from a small marine red alga.</title>
        <authorList>
            <person name="Kim J."/>
            <person name="Jeong S.E."/>
            <person name="Jeon C.O."/>
        </authorList>
    </citation>
    <scope>NUCLEOTIDE SEQUENCE [LARGE SCALE GENOMIC DNA]</scope>
    <source>
        <strain evidence="4">Gri0909</strain>
    </source>
</reference>
<name>A0A3S2Z9J4_9PROT</name>
<evidence type="ECO:0000256" key="1">
    <source>
        <dbReference type="ARBA" id="ARBA00044755"/>
    </source>
</evidence>
<feature type="region of interest" description="Disordered" evidence="2">
    <location>
        <begin position="133"/>
        <end position="179"/>
    </location>
</feature>
<dbReference type="PANTHER" id="PTHR35024:SF4">
    <property type="entry name" value="POLYMER-FORMING CYTOSKELETAL PROTEIN"/>
    <property type="match status" value="1"/>
</dbReference>
<evidence type="ECO:0000313" key="3">
    <source>
        <dbReference type="EMBL" id="RVU38574.1"/>
    </source>
</evidence>
<dbReference type="PANTHER" id="PTHR35024">
    <property type="entry name" value="HYPOTHETICAL CYTOSOLIC PROTEIN"/>
    <property type="match status" value="1"/>
</dbReference>
<gene>
    <name evidence="3" type="ORF">EOI86_04645</name>
</gene>
<evidence type="ECO:0000256" key="2">
    <source>
        <dbReference type="SAM" id="MobiDB-lite"/>
    </source>
</evidence>
<comment type="caution">
    <text evidence="3">The sequence shown here is derived from an EMBL/GenBank/DDBJ whole genome shotgun (WGS) entry which is preliminary data.</text>
</comment>
<accession>A0A3S2Z9J4</accession>
<dbReference type="InterPro" id="IPR007607">
    <property type="entry name" value="BacA/B"/>
</dbReference>
<sequence length="179" mass="18074">MGLFSDNAPKTAPRSTAMPTVIAAGTVITGDLSGGADVQLDGILHGNVDCAQLTIGATGQLHGEAVVENLVVFGEVHGEIRARKVRLGDTAKVYGDVDHEILEVEAGAEVEGRYSRAGVEKTAGDGVKAHIPIGLKSGAMQREAPPAAPSRKSNGAGDGAISTAKTPAGDGTDKGATTH</sequence>